<proteinExistence type="predicted"/>
<gene>
    <name evidence="1" type="ORF">S40285_10808</name>
</gene>
<name>A0A084QWX7_STAC4</name>
<dbReference type="Proteomes" id="UP000028524">
    <property type="component" value="Unassembled WGS sequence"/>
</dbReference>
<dbReference type="HOGENOM" id="CLU_1171279_0_0_1"/>
<dbReference type="InParanoid" id="A0A084QWX7"/>
<evidence type="ECO:0000313" key="1">
    <source>
        <dbReference type="EMBL" id="KFA68462.1"/>
    </source>
</evidence>
<sequence>MFDYVSAIDIVQLTPGRSRFDQLKNRLLASSDEARANKENARALFSITHFAAFLNDACAHFCKHQEPFDFIKSSRKDNPVSSDLEQHISRFLGYIKSPEQLMGFAAPIVASSLALDSYPPDAHYFPPSRVFQTLYVDILTKASKNGVMSFPESRDVVLRSGFLSKIKACFEDFSEQSIREIKSTAAIHYGNLAQHELEWLDVYSNETCFASLTGKPDSIIRPTNGSGKLLMQGMYVW</sequence>
<accession>A0A084QWX7</accession>
<keyword evidence="2" id="KW-1185">Reference proteome</keyword>
<dbReference type="OrthoDB" id="5153649at2759"/>
<reference evidence="1 2" key="1">
    <citation type="journal article" date="2014" name="BMC Genomics">
        <title>Comparative genome sequencing reveals chemotype-specific gene clusters in the toxigenic black mold Stachybotrys.</title>
        <authorList>
            <person name="Semeiks J."/>
            <person name="Borek D."/>
            <person name="Otwinowski Z."/>
            <person name="Grishin N.V."/>
        </authorList>
    </citation>
    <scope>NUCLEOTIDE SEQUENCE [LARGE SCALE GENOMIC DNA]</scope>
    <source>
        <strain evidence="1 2">IBT 40285</strain>
    </source>
</reference>
<organism evidence="1 2">
    <name type="scientific">Stachybotrys chlorohalonatus (strain IBT 40285)</name>
    <dbReference type="NCBI Taxonomy" id="1283841"/>
    <lineage>
        <taxon>Eukaryota</taxon>
        <taxon>Fungi</taxon>
        <taxon>Dikarya</taxon>
        <taxon>Ascomycota</taxon>
        <taxon>Pezizomycotina</taxon>
        <taxon>Sordariomycetes</taxon>
        <taxon>Hypocreomycetidae</taxon>
        <taxon>Hypocreales</taxon>
        <taxon>Stachybotryaceae</taxon>
        <taxon>Stachybotrys</taxon>
    </lineage>
</organism>
<protein>
    <submittedName>
        <fullName evidence="1">Uncharacterized protein</fullName>
    </submittedName>
</protein>
<dbReference type="AlphaFoldDB" id="A0A084QWX7"/>
<dbReference type="STRING" id="1283841.A0A084QWX7"/>
<evidence type="ECO:0000313" key="2">
    <source>
        <dbReference type="Proteomes" id="UP000028524"/>
    </source>
</evidence>
<dbReference type="EMBL" id="KL659859">
    <property type="protein sequence ID" value="KFA68462.1"/>
    <property type="molecule type" value="Genomic_DNA"/>
</dbReference>